<dbReference type="PANTHER" id="PTHR43320:SF2">
    <property type="entry name" value="2-DEHYDRO-3-DEOXYGLUCONOKINASE_2-DEHYDRO-3-DEOXYGALACTONOKINASE"/>
    <property type="match status" value="1"/>
</dbReference>
<proteinExistence type="inferred from homology"/>
<comment type="similarity">
    <text evidence="1">Belongs to the carbohydrate kinase PfkB family.</text>
</comment>
<comment type="caution">
    <text evidence="5">The sequence shown here is derived from an EMBL/GenBank/DDBJ whole genome shotgun (WGS) entry which is preliminary data.</text>
</comment>
<gene>
    <name evidence="5" type="ORF">GPZ80_00795</name>
</gene>
<dbReference type="InterPro" id="IPR052700">
    <property type="entry name" value="Carb_kinase_PfkB-like"/>
</dbReference>
<dbReference type="InterPro" id="IPR002173">
    <property type="entry name" value="Carboh/pur_kinase_PfkB_CS"/>
</dbReference>
<keyword evidence="3 5" id="KW-0418">Kinase</keyword>
<dbReference type="InterPro" id="IPR029056">
    <property type="entry name" value="Ribokinase-like"/>
</dbReference>
<reference evidence="5 6" key="1">
    <citation type="submission" date="2020-06" db="EMBL/GenBank/DDBJ databases">
        <title>Actinokineospora xiongansis sp. nov., isolated from soil of Baiyangdian.</title>
        <authorList>
            <person name="Zhang X."/>
        </authorList>
    </citation>
    <scope>NUCLEOTIDE SEQUENCE [LARGE SCALE GENOMIC DNA]</scope>
    <source>
        <strain evidence="5 6">HBU206404</strain>
    </source>
</reference>
<evidence type="ECO:0000259" key="4">
    <source>
        <dbReference type="Pfam" id="PF00294"/>
    </source>
</evidence>
<evidence type="ECO:0000256" key="3">
    <source>
        <dbReference type="ARBA" id="ARBA00022777"/>
    </source>
</evidence>
<dbReference type="EMBL" id="JABVED010000001">
    <property type="protein sequence ID" value="MBC6445713.1"/>
    <property type="molecule type" value="Genomic_DNA"/>
</dbReference>
<dbReference type="Pfam" id="PF00294">
    <property type="entry name" value="PfkB"/>
    <property type="match status" value="1"/>
</dbReference>
<dbReference type="PANTHER" id="PTHR43320">
    <property type="entry name" value="SUGAR KINASE"/>
    <property type="match status" value="1"/>
</dbReference>
<sequence>MTAAGGPLTDGRARKPALVTLGEAMGVVACTEAGPLAVGGGARLSFAGAEATVAIGVSRLGHRVAWVGRVGDDAVGSMVLSGLRGEGVDISGARVEPGVPTGLMLRERRTADRTRVAYYRRDLAGSHLSPADIDAEVIAAARVLHLTGITPALGDTALAAVREAVRVAKAAGTAVSIDLNYRALLWSRAAASVVLGSLVPQADLVFAGPEEASLIVGEDEPGGMARALSALGPAVAVLKLGDQGALVHTVGEILVQQAFPVTCVDPIGAGDAFVAGYLAGTLDGSDAARCLRLAATCGAFAVSAAGDWEGLPSQGDLRLLDGADVSR</sequence>
<name>A0ABR7KZ51_9PSEU</name>
<dbReference type="Proteomes" id="UP000734823">
    <property type="component" value="Unassembled WGS sequence"/>
</dbReference>
<dbReference type="GO" id="GO:0016301">
    <property type="term" value="F:kinase activity"/>
    <property type="evidence" value="ECO:0007669"/>
    <property type="project" value="UniProtKB-KW"/>
</dbReference>
<keyword evidence="6" id="KW-1185">Reference proteome</keyword>
<protein>
    <submittedName>
        <fullName evidence="5">Sugar kinase</fullName>
    </submittedName>
</protein>
<dbReference type="CDD" id="cd01166">
    <property type="entry name" value="KdgK"/>
    <property type="match status" value="1"/>
</dbReference>
<organism evidence="5 6">
    <name type="scientific">Actinokineospora xionganensis</name>
    <dbReference type="NCBI Taxonomy" id="2684470"/>
    <lineage>
        <taxon>Bacteria</taxon>
        <taxon>Bacillati</taxon>
        <taxon>Actinomycetota</taxon>
        <taxon>Actinomycetes</taxon>
        <taxon>Pseudonocardiales</taxon>
        <taxon>Pseudonocardiaceae</taxon>
        <taxon>Actinokineospora</taxon>
    </lineage>
</organism>
<evidence type="ECO:0000256" key="1">
    <source>
        <dbReference type="ARBA" id="ARBA00010688"/>
    </source>
</evidence>
<dbReference type="Gene3D" id="3.40.1190.20">
    <property type="match status" value="1"/>
</dbReference>
<dbReference type="InterPro" id="IPR011611">
    <property type="entry name" value="PfkB_dom"/>
</dbReference>
<dbReference type="RefSeq" id="WP_187217779.1">
    <property type="nucleotide sequence ID" value="NZ_JABVED010000001.1"/>
</dbReference>
<evidence type="ECO:0000313" key="5">
    <source>
        <dbReference type="EMBL" id="MBC6445713.1"/>
    </source>
</evidence>
<evidence type="ECO:0000313" key="6">
    <source>
        <dbReference type="Proteomes" id="UP000734823"/>
    </source>
</evidence>
<dbReference type="SUPFAM" id="SSF53613">
    <property type="entry name" value="Ribokinase-like"/>
    <property type="match status" value="1"/>
</dbReference>
<accession>A0ABR7KZ51</accession>
<evidence type="ECO:0000256" key="2">
    <source>
        <dbReference type="ARBA" id="ARBA00022679"/>
    </source>
</evidence>
<feature type="domain" description="Carbohydrate kinase PfkB" evidence="4">
    <location>
        <begin position="18"/>
        <end position="312"/>
    </location>
</feature>
<dbReference type="PROSITE" id="PS00584">
    <property type="entry name" value="PFKB_KINASES_2"/>
    <property type="match status" value="1"/>
</dbReference>
<keyword evidence="2" id="KW-0808">Transferase</keyword>